<evidence type="ECO:0000313" key="3">
    <source>
        <dbReference type="EMBL" id="KAK5545117.1"/>
    </source>
</evidence>
<feature type="transmembrane region" description="Helical" evidence="2">
    <location>
        <begin position="20"/>
        <end position="40"/>
    </location>
</feature>
<comment type="caution">
    <text evidence="3">The sequence shown here is derived from an EMBL/GenBank/DDBJ whole genome shotgun (WGS) entry which is preliminary data.</text>
</comment>
<keyword evidence="2" id="KW-1133">Transmembrane helix</keyword>
<sequence>MGNTGTTIGRLIFGSFESLGLNVLGIGVVCCICICIVYNLGYSRRRAPVYDPEHCPDPDHKNREPRFLDPFALAEMEEHEESKSSLMTTSGYLAAKADVDSEGDSKCTGVEEPKTAPVVQTQTETETDSTTSSSSTTSVSESDDQQAPWRRHSYPQDQERKGVLQETSTHHETEHLPDAFHADVIWRRRTIVFEGGRP</sequence>
<proteinExistence type="predicted"/>
<protein>
    <submittedName>
        <fullName evidence="3">Uncharacterized protein</fullName>
    </submittedName>
</protein>
<name>A0AAV9QKT1_9PEZI</name>
<reference evidence="3 4" key="1">
    <citation type="submission" date="2023-06" db="EMBL/GenBank/DDBJ databases">
        <title>Black Yeasts Isolated from many extreme environments.</title>
        <authorList>
            <person name="Coleine C."/>
            <person name="Stajich J.E."/>
            <person name="Selbmann L."/>
        </authorList>
    </citation>
    <scope>NUCLEOTIDE SEQUENCE [LARGE SCALE GENOMIC DNA]</scope>
    <source>
        <strain evidence="3 4">CCFEE 5887</strain>
    </source>
</reference>
<organism evidence="3 4">
    <name type="scientific">Vermiconidia calcicola</name>
    <dbReference type="NCBI Taxonomy" id="1690605"/>
    <lineage>
        <taxon>Eukaryota</taxon>
        <taxon>Fungi</taxon>
        <taxon>Dikarya</taxon>
        <taxon>Ascomycota</taxon>
        <taxon>Pezizomycotina</taxon>
        <taxon>Dothideomycetes</taxon>
        <taxon>Dothideomycetidae</taxon>
        <taxon>Mycosphaerellales</taxon>
        <taxon>Extremaceae</taxon>
        <taxon>Vermiconidia</taxon>
    </lineage>
</organism>
<feature type="compositionally biased region" description="Low complexity" evidence="1">
    <location>
        <begin position="118"/>
        <end position="140"/>
    </location>
</feature>
<keyword evidence="4" id="KW-1185">Reference proteome</keyword>
<gene>
    <name evidence="3" type="ORF">LTR25_000124</name>
</gene>
<feature type="compositionally biased region" description="Basic and acidic residues" evidence="1">
    <location>
        <begin position="102"/>
        <end position="114"/>
    </location>
</feature>
<feature type="region of interest" description="Disordered" evidence="1">
    <location>
        <begin position="102"/>
        <end position="176"/>
    </location>
</feature>
<evidence type="ECO:0000256" key="2">
    <source>
        <dbReference type="SAM" id="Phobius"/>
    </source>
</evidence>
<dbReference type="EMBL" id="JAXLQG010000001">
    <property type="protein sequence ID" value="KAK5545117.1"/>
    <property type="molecule type" value="Genomic_DNA"/>
</dbReference>
<keyword evidence="2" id="KW-0472">Membrane</keyword>
<evidence type="ECO:0000313" key="4">
    <source>
        <dbReference type="Proteomes" id="UP001345827"/>
    </source>
</evidence>
<dbReference type="Proteomes" id="UP001345827">
    <property type="component" value="Unassembled WGS sequence"/>
</dbReference>
<keyword evidence="2" id="KW-0812">Transmembrane</keyword>
<feature type="compositionally biased region" description="Basic and acidic residues" evidence="1">
    <location>
        <begin position="157"/>
        <end position="176"/>
    </location>
</feature>
<evidence type="ECO:0000256" key="1">
    <source>
        <dbReference type="SAM" id="MobiDB-lite"/>
    </source>
</evidence>
<accession>A0AAV9QKT1</accession>
<dbReference type="AlphaFoldDB" id="A0AAV9QKT1"/>